<feature type="non-terminal residue" evidence="1">
    <location>
        <position position="1"/>
    </location>
</feature>
<gene>
    <name evidence="1" type="ORF">VaNZ11_000660</name>
</gene>
<dbReference type="Proteomes" id="UP001165090">
    <property type="component" value="Unassembled WGS sequence"/>
</dbReference>
<name>A0ABQ5RMV2_9CHLO</name>
<evidence type="ECO:0000313" key="2">
    <source>
        <dbReference type="Proteomes" id="UP001165090"/>
    </source>
</evidence>
<organism evidence="1 2">
    <name type="scientific">Volvox africanus</name>
    <dbReference type="NCBI Taxonomy" id="51714"/>
    <lineage>
        <taxon>Eukaryota</taxon>
        <taxon>Viridiplantae</taxon>
        <taxon>Chlorophyta</taxon>
        <taxon>core chlorophytes</taxon>
        <taxon>Chlorophyceae</taxon>
        <taxon>CS clade</taxon>
        <taxon>Chlamydomonadales</taxon>
        <taxon>Volvocaceae</taxon>
        <taxon>Volvox</taxon>
    </lineage>
</organism>
<comment type="caution">
    <text evidence="1">The sequence shown here is derived from an EMBL/GenBank/DDBJ whole genome shotgun (WGS) entry which is preliminary data.</text>
</comment>
<dbReference type="EMBL" id="BSDZ01000003">
    <property type="protein sequence ID" value="GLI58893.1"/>
    <property type="molecule type" value="Genomic_DNA"/>
</dbReference>
<accession>A0ABQ5RMV2</accession>
<proteinExistence type="predicted"/>
<sequence>ELDGQLRWPMLSPYITETAAMATKFGPGFTAIYKPVVVVPGLNHGNTSNGQARTQRGDITAGVAEYGKCIELLGGLIGAFATAHLTTSAAARSQASHVLLDAVRQSMHLTAPYCVALGLGSPAAAFPAASSASAAAADGQIPLLPLPGVSEACRIGGLVAGAQRTAGRDASTALHPGEIAEAEAHAVKLQLRVLLDLPPSELRRLTVVATAHTDVETFLYSQPVMLLQEGPQEGKASRWLLHVHVMMHYRALDTPGLTLAPRAPDYWLKLKCAQFVAAMLHLPNPDQYITPTPAELNRLALEAALAATPLPVLERYRTLGRQLEFGPDEYAGRGAGCRIMIF</sequence>
<reference evidence="1 2" key="1">
    <citation type="journal article" date="2023" name="IScience">
        <title>Expanded male sex-determining region conserved during the evolution of homothallism in the green alga Volvox.</title>
        <authorList>
            <person name="Yamamoto K."/>
            <person name="Matsuzaki R."/>
            <person name="Mahakham W."/>
            <person name="Heman W."/>
            <person name="Sekimoto H."/>
            <person name="Kawachi M."/>
            <person name="Minakuchi Y."/>
            <person name="Toyoda A."/>
            <person name="Nozaki H."/>
        </authorList>
    </citation>
    <scope>NUCLEOTIDE SEQUENCE [LARGE SCALE GENOMIC DNA]</scope>
    <source>
        <strain evidence="1 2">NIES-4468</strain>
    </source>
</reference>
<protein>
    <submittedName>
        <fullName evidence="1">Uncharacterized protein</fullName>
    </submittedName>
</protein>
<evidence type="ECO:0000313" key="1">
    <source>
        <dbReference type="EMBL" id="GLI58893.1"/>
    </source>
</evidence>
<keyword evidence="2" id="KW-1185">Reference proteome</keyword>